<sequence>MTSVFIDRLGDRFNQNNPLDSQSRLMDCFGFGSGGLFFMGILGYEHEIPFSGGGD</sequence>
<protein>
    <submittedName>
        <fullName evidence="1">Uncharacterized protein</fullName>
    </submittedName>
</protein>
<dbReference type="AlphaFoldDB" id="E6QRV9"/>
<comment type="caution">
    <text evidence="1">The sequence shown here is derived from an EMBL/GenBank/DDBJ whole genome shotgun (WGS) entry which is preliminary data.</text>
</comment>
<accession>E6QRV9</accession>
<dbReference type="EMBL" id="CABR01000059">
    <property type="protein sequence ID" value="CBI09981.1"/>
    <property type="molecule type" value="Genomic_DNA"/>
</dbReference>
<proteinExistence type="predicted"/>
<name>E6QRV9_9ZZZZ</name>
<organism evidence="1">
    <name type="scientific">mine drainage metagenome</name>
    <dbReference type="NCBI Taxonomy" id="410659"/>
    <lineage>
        <taxon>unclassified sequences</taxon>
        <taxon>metagenomes</taxon>
        <taxon>ecological metagenomes</taxon>
    </lineage>
</organism>
<reference evidence="1" key="1">
    <citation type="submission" date="2009-10" db="EMBL/GenBank/DDBJ databases">
        <title>Diversity of trophic interactions inside an arsenic-rich microbial ecosystem.</title>
        <authorList>
            <person name="Bertin P.N."/>
            <person name="Heinrich-Salmeron A."/>
            <person name="Pelletier E."/>
            <person name="Goulhen-Chollet F."/>
            <person name="Arsene-Ploetze F."/>
            <person name="Gallien S."/>
            <person name="Calteau A."/>
            <person name="Vallenet D."/>
            <person name="Casiot C."/>
            <person name="Chane-Woon-Ming B."/>
            <person name="Giloteaux L."/>
            <person name="Barakat M."/>
            <person name="Bonnefoy V."/>
            <person name="Bruneel O."/>
            <person name="Chandler M."/>
            <person name="Cleiss J."/>
            <person name="Duran R."/>
            <person name="Elbaz-Poulichet F."/>
            <person name="Fonknechten N."/>
            <person name="Lauga B."/>
            <person name="Mornico D."/>
            <person name="Ortet P."/>
            <person name="Schaeffer C."/>
            <person name="Siguier P."/>
            <person name="Alexander Thil Smith A."/>
            <person name="Van Dorsselaer A."/>
            <person name="Weissenbach J."/>
            <person name="Medigue C."/>
            <person name="Le Paslier D."/>
        </authorList>
    </citation>
    <scope>NUCLEOTIDE SEQUENCE</scope>
</reference>
<evidence type="ECO:0000313" key="1">
    <source>
        <dbReference type="EMBL" id="CBI09981.1"/>
    </source>
</evidence>
<gene>
    <name evidence="1" type="ORF">CARN7_0733</name>
</gene>